<name>A0A9I9EAV8_CUCME</name>
<dbReference type="AlphaFoldDB" id="A0A9I9EAV8"/>
<evidence type="ECO:0000313" key="1">
    <source>
        <dbReference type="EnsemblPlants" id="MELO3C031250.2.1"/>
    </source>
</evidence>
<proteinExistence type="predicted"/>
<protein>
    <submittedName>
        <fullName evidence="1">Uncharacterized protein</fullName>
    </submittedName>
</protein>
<organism evidence="1">
    <name type="scientific">Cucumis melo</name>
    <name type="common">Muskmelon</name>
    <dbReference type="NCBI Taxonomy" id="3656"/>
    <lineage>
        <taxon>Eukaryota</taxon>
        <taxon>Viridiplantae</taxon>
        <taxon>Streptophyta</taxon>
        <taxon>Embryophyta</taxon>
        <taxon>Tracheophyta</taxon>
        <taxon>Spermatophyta</taxon>
        <taxon>Magnoliopsida</taxon>
        <taxon>eudicotyledons</taxon>
        <taxon>Gunneridae</taxon>
        <taxon>Pentapetalae</taxon>
        <taxon>rosids</taxon>
        <taxon>fabids</taxon>
        <taxon>Cucurbitales</taxon>
        <taxon>Cucurbitaceae</taxon>
        <taxon>Benincaseae</taxon>
        <taxon>Cucumis</taxon>
    </lineage>
</organism>
<dbReference type="EnsemblPlants" id="MELO3C031250.2.1">
    <property type="protein sequence ID" value="MELO3C031250.2.1"/>
    <property type="gene ID" value="MELO3C031250.2"/>
</dbReference>
<dbReference type="Gramene" id="MELO3C031250.2.1">
    <property type="protein sequence ID" value="MELO3C031250.2.1"/>
    <property type="gene ID" value="MELO3C031250.2"/>
</dbReference>
<accession>A0A9I9EAV8</accession>
<sequence>MYCVGKASLDRLYCASLLRNRFTDIILKARENHLKRLAASYGRRKVEAEVAVAATDGDEGRQRRWKGRRRATDSDKCFSLLRTLSLSFSVLCKTETK</sequence>
<reference evidence="1" key="1">
    <citation type="submission" date="2023-03" db="UniProtKB">
        <authorList>
            <consortium name="EnsemblPlants"/>
        </authorList>
    </citation>
    <scope>IDENTIFICATION</scope>
</reference>